<proteinExistence type="predicted"/>
<gene>
    <name evidence="1" type="ORF">C6P37_16010</name>
</gene>
<evidence type="ECO:0000313" key="1">
    <source>
        <dbReference type="EMBL" id="REJ24439.1"/>
    </source>
</evidence>
<accession>A0A3E0JWG8</accession>
<name>A0A3E0JWG8_9BACI</name>
<comment type="caution">
    <text evidence="1">The sequence shown here is derived from an EMBL/GenBank/DDBJ whole genome shotgun (WGS) entry which is preliminary data.</text>
</comment>
<dbReference type="EMBL" id="QEWE01000038">
    <property type="protein sequence ID" value="REJ24439.1"/>
    <property type="molecule type" value="Genomic_DNA"/>
</dbReference>
<reference evidence="1 2" key="1">
    <citation type="submission" date="2018-03" db="EMBL/GenBank/DDBJ databases">
        <authorList>
            <person name="Keele B.F."/>
        </authorList>
    </citation>
    <scope>NUCLEOTIDE SEQUENCE [LARGE SCALE GENOMIC DNA]</scope>
    <source>
        <strain evidence="1">ZCTH4_d</strain>
    </source>
</reference>
<sequence length="71" mass="7591">MPVLWMAGANIMRSGSRAGFVCGLTCGPVFPFRSGTVEEKTPVLIPPGAISANLRDFARKGKEPDCLPHSF</sequence>
<dbReference type="Proteomes" id="UP000257014">
    <property type="component" value="Unassembled WGS sequence"/>
</dbReference>
<evidence type="ECO:0000313" key="2">
    <source>
        <dbReference type="Proteomes" id="UP000257014"/>
    </source>
</evidence>
<dbReference type="AlphaFoldDB" id="A0A3E0JWG8"/>
<organism evidence="1 2">
    <name type="scientific">Caldibacillus debilis</name>
    <dbReference type="NCBI Taxonomy" id="301148"/>
    <lineage>
        <taxon>Bacteria</taxon>
        <taxon>Bacillati</taxon>
        <taxon>Bacillota</taxon>
        <taxon>Bacilli</taxon>
        <taxon>Bacillales</taxon>
        <taxon>Bacillaceae</taxon>
        <taxon>Caldibacillus</taxon>
    </lineage>
</organism>
<protein>
    <submittedName>
        <fullName evidence="1">Uncharacterized protein</fullName>
    </submittedName>
</protein>